<keyword evidence="4" id="KW-0378">Hydrolase</keyword>
<protein>
    <submittedName>
        <fullName evidence="8">YicC family protein</fullName>
    </submittedName>
</protein>
<evidence type="ECO:0000313" key="9">
    <source>
        <dbReference type="Proteomes" id="UP000782705"/>
    </source>
</evidence>
<feature type="domain" description="Endoribonuclease YicC-like C-terminal" evidence="7">
    <location>
        <begin position="181"/>
        <end position="293"/>
    </location>
</feature>
<dbReference type="EMBL" id="MAEL01000035">
    <property type="protein sequence ID" value="KAF1304110.1"/>
    <property type="molecule type" value="Genomic_DNA"/>
</dbReference>
<comment type="similarity">
    <text evidence="5">Belongs to the YicC/YloC family.</text>
</comment>
<dbReference type="PANTHER" id="PTHR30636:SF3">
    <property type="entry name" value="UPF0701 PROTEIN YICC"/>
    <property type="match status" value="1"/>
</dbReference>
<dbReference type="InterPro" id="IPR013551">
    <property type="entry name" value="YicC-like_C"/>
</dbReference>
<dbReference type="PANTHER" id="PTHR30636">
    <property type="entry name" value="UPF0701 PROTEIN YICC"/>
    <property type="match status" value="1"/>
</dbReference>
<dbReference type="RefSeq" id="WP_161901980.1">
    <property type="nucleotide sequence ID" value="NZ_MAEL01000035.1"/>
</dbReference>
<keyword evidence="3" id="KW-0255">Endonuclease</keyword>
<evidence type="ECO:0000256" key="2">
    <source>
        <dbReference type="ARBA" id="ARBA00022722"/>
    </source>
</evidence>
<keyword evidence="2" id="KW-0540">Nuclease</keyword>
<keyword evidence="9" id="KW-1185">Reference proteome</keyword>
<organism evidence="8 9">
    <name type="scientific">Candidatus Enterococcus willemsii</name>
    <dbReference type="NCBI Taxonomy" id="1857215"/>
    <lineage>
        <taxon>Bacteria</taxon>
        <taxon>Bacillati</taxon>
        <taxon>Bacillota</taxon>
        <taxon>Bacilli</taxon>
        <taxon>Lactobacillales</taxon>
        <taxon>Enterococcaceae</taxon>
        <taxon>Enterococcus</taxon>
    </lineage>
</organism>
<name>A0ABQ6Z0N3_9ENTE</name>
<feature type="domain" description="Endoribonuclease YicC-like N-terminal" evidence="6">
    <location>
        <begin position="1"/>
        <end position="158"/>
    </location>
</feature>
<dbReference type="InterPro" id="IPR005229">
    <property type="entry name" value="YicC/YloC-like"/>
</dbReference>
<dbReference type="NCBIfam" id="TIGR00255">
    <property type="entry name" value="YicC/YloC family endoribonuclease"/>
    <property type="match status" value="1"/>
</dbReference>
<evidence type="ECO:0000313" key="8">
    <source>
        <dbReference type="EMBL" id="KAF1304110.1"/>
    </source>
</evidence>
<evidence type="ECO:0000256" key="1">
    <source>
        <dbReference type="ARBA" id="ARBA00001968"/>
    </source>
</evidence>
<evidence type="ECO:0000259" key="7">
    <source>
        <dbReference type="Pfam" id="PF08340"/>
    </source>
</evidence>
<accession>A0ABQ6Z0N3</accession>
<evidence type="ECO:0000256" key="5">
    <source>
        <dbReference type="ARBA" id="ARBA00035648"/>
    </source>
</evidence>
<evidence type="ECO:0000256" key="4">
    <source>
        <dbReference type="ARBA" id="ARBA00022801"/>
    </source>
</evidence>
<gene>
    <name evidence="8" type="ORF">BAU17_04240</name>
</gene>
<proteinExistence type="inferred from homology"/>
<dbReference type="Proteomes" id="UP000782705">
    <property type="component" value="Unassembled WGS sequence"/>
</dbReference>
<evidence type="ECO:0000259" key="6">
    <source>
        <dbReference type="Pfam" id="PF03755"/>
    </source>
</evidence>
<comment type="cofactor">
    <cofactor evidence="1">
        <name>a divalent metal cation</name>
        <dbReference type="ChEBI" id="CHEBI:60240"/>
    </cofactor>
</comment>
<evidence type="ECO:0000256" key="3">
    <source>
        <dbReference type="ARBA" id="ARBA00022759"/>
    </source>
</evidence>
<dbReference type="Pfam" id="PF03755">
    <property type="entry name" value="YicC-like_N"/>
    <property type="match status" value="1"/>
</dbReference>
<reference evidence="8 9" key="1">
    <citation type="submission" date="2016-06" db="EMBL/GenBank/DDBJ databases">
        <title>Four novel species of enterococci isolated from chicken manure.</title>
        <authorList>
            <person name="Van Tyne D."/>
        </authorList>
    </citation>
    <scope>NUCLEOTIDE SEQUENCE [LARGE SCALE GENOMIC DNA]</scope>
    <source>
        <strain evidence="8 9">CU12B</strain>
    </source>
</reference>
<dbReference type="Pfam" id="PF08340">
    <property type="entry name" value="YicC-like_C"/>
    <property type="match status" value="1"/>
</dbReference>
<sequence>MRSMTGFGKSLQESENYQIEVEMKSVNHRFLDIQLRHPRQLNTYEQVIRQTIKETLQRGRVEVYITLKEKGDSNKQVVMHWDLMSELVTNMQKEARQRFNEDISAASILTRLTDNDAFIDIQEKQTTDTNLESAVIAAVREAAIANNRSREKEGTGIQQVLTENRALLQQKVAELSAFVDVYEADYRERFEKRLVDFLGAEVDQDRLLTELAILIERGDIHEELDRMNIHLTSMAELLAADKPVGRELDFLIQEMNREVNTIGSKSSPIEIKNAVVQMKTTIEKIREQVQNVE</sequence>
<comment type="caution">
    <text evidence="8">The sequence shown here is derived from an EMBL/GenBank/DDBJ whole genome shotgun (WGS) entry which is preliminary data.</text>
</comment>
<dbReference type="InterPro" id="IPR013527">
    <property type="entry name" value="YicC-like_N"/>
</dbReference>